<dbReference type="PANTHER" id="PTHR11601">
    <property type="entry name" value="CYSTEINE DESULFURYLASE FAMILY MEMBER"/>
    <property type="match status" value="1"/>
</dbReference>
<evidence type="ECO:0000313" key="13">
    <source>
        <dbReference type="Proteomes" id="UP000635726"/>
    </source>
</evidence>
<evidence type="ECO:0000256" key="6">
    <source>
        <dbReference type="ARBA" id="ARBA00022898"/>
    </source>
</evidence>
<sequence length="383" mass="39341">MSGPHAGPGVTYLDYAATHPMRPSALAAYAEVAALPGNPASVHRAGQVIRERLEEGRGMAAAALGAHPLELLLNGGGTEGDNHVLLGLAGARGHAGHIVTTALEHSALLAPARWLQTQGVDVTFLPPGPGGTVTPEALRAALRPDTFLVSVHHANNETGVVQDVAALAAVAHAGGALFHTDAVQSPGVLEVDLHGWGVDFASFSAHKWGGPLGVGYLYVRRGLELPPVQLGGGQEKGLRAGTQNAPGVYAAGVALREAVRERPATFAHLRALNDRMTRLLDVPGVSRNHRPDGSPKVASFTAHGADGEALLMNLDMEGVAASAGSACSAGTMQPSHVLTALGLNERDARASLRFSFGAATTEDEVTRAAQVFLRAARASGGTA</sequence>
<keyword evidence="7" id="KW-0408">Iron</keyword>
<dbReference type="InterPro" id="IPR016454">
    <property type="entry name" value="Cysteine_dSase"/>
</dbReference>
<dbReference type="Gene3D" id="3.40.640.10">
    <property type="entry name" value="Type I PLP-dependent aspartate aminotransferase-like (Major domain)"/>
    <property type="match status" value="1"/>
</dbReference>
<comment type="cofactor">
    <cofactor evidence="1 10">
        <name>pyridoxal 5'-phosphate</name>
        <dbReference type="ChEBI" id="CHEBI:597326"/>
    </cofactor>
</comment>
<dbReference type="GO" id="GO:0046872">
    <property type="term" value="F:metal ion binding"/>
    <property type="evidence" value="ECO:0007669"/>
    <property type="project" value="UniProtKB-KW"/>
</dbReference>
<dbReference type="Pfam" id="PF00266">
    <property type="entry name" value="Aminotran_5"/>
    <property type="match status" value="1"/>
</dbReference>
<gene>
    <name evidence="12" type="ORF">GCM10008939_36070</name>
</gene>
<dbReference type="EMBL" id="BMOE01000022">
    <property type="protein sequence ID" value="GGJ88751.1"/>
    <property type="molecule type" value="Genomic_DNA"/>
</dbReference>
<name>A0A917PRX3_9DEIO</name>
<keyword evidence="12" id="KW-0032">Aminotransferase</keyword>
<dbReference type="EC" id="2.8.1.7" evidence="3"/>
<dbReference type="RefSeq" id="WP_188964708.1">
    <property type="nucleotide sequence ID" value="NZ_BMOE01000022.1"/>
</dbReference>
<evidence type="ECO:0000259" key="11">
    <source>
        <dbReference type="Pfam" id="PF00266"/>
    </source>
</evidence>
<reference evidence="12" key="2">
    <citation type="submission" date="2020-09" db="EMBL/GenBank/DDBJ databases">
        <authorList>
            <person name="Sun Q."/>
            <person name="Ohkuma M."/>
        </authorList>
    </citation>
    <scope>NUCLEOTIDE SEQUENCE</scope>
    <source>
        <strain evidence="12">JCM 14371</strain>
    </source>
</reference>
<keyword evidence="6" id="KW-0663">Pyridoxal phosphate</keyword>
<feature type="domain" description="Aminotransferase class V" evidence="11">
    <location>
        <begin position="11"/>
        <end position="367"/>
    </location>
</feature>
<accession>A0A917PRX3</accession>
<dbReference type="GO" id="GO:0008483">
    <property type="term" value="F:transaminase activity"/>
    <property type="evidence" value="ECO:0007669"/>
    <property type="project" value="UniProtKB-KW"/>
</dbReference>
<evidence type="ECO:0000256" key="1">
    <source>
        <dbReference type="ARBA" id="ARBA00001933"/>
    </source>
</evidence>
<keyword evidence="13" id="KW-1185">Reference proteome</keyword>
<dbReference type="InterPro" id="IPR000192">
    <property type="entry name" value="Aminotrans_V_dom"/>
</dbReference>
<dbReference type="PROSITE" id="PS00595">
    <property type="entry name" value="AA_TRANSFER_CLASS_5"/>
    <property type="match status" value="1"/>
</dbReference>
<dbReference type="InterPro" id="IPR015421">
    <property type="entry name" value="PyrdxlP-dep_Trfase_major"/>
</dbReference>
<dbReference type="InterPro" id="IPR015422">
    <property type="entry name" value="PyrdxlP-dep_Trfase_small"/>
</dbReference>
<organism evidence="12 13">
    <name type="scientific">Deinococcus aquiradiocola</name>
    <dbReference type="NCBI Taxonomy" id="393059"/>
    <lineage>
        <taxon>Bacteria</taxon>
        <taxon>Thermotogati</taxon>
        <taxon>Deinococcota</taxon>
        <taxon>Deinococci</taxon>
        <taxon>Deinococcales</taxon>
        <taxon>Deinococcaceae</taxon>
        <taxon>Deinococcus</taxon>
    </lineage>
</organism>
<protein>
    <recommendedName>
        <fullName evidence="3">cysteine desulfurase</fullName>
        <ecNumber evidence="3">2.8.1.7</ecNumber>
    </recommendedName>
</protein>
<dbReference type="InterPro" id="IPR020578">
    <property type="entry name" value="Aminotrans_V_PyrdxlP_BS"/>
</dbReference>
<evidence type="ECO:0000256" key="2">
    <source>
        <dbReference type="ARBA" id="ARBA00006490"/>
    </source>
</evidence>
<comment type="catalytic activity">
    <reaction evidence="9">
        <text>(sulfur carrier)-H + L-cysteine = (sulfur carrier)-SH + L-alanine</text>
        <dbReference type="Rhea" id="RHEA:43892"/>
        <dbReference type="Rhea" id="RHEA-COMP:14737"/>
        <dbReference type="Rhea" id="RHEA-COMP:14739"/>
        <dbReference type="ChEBI" id="CHEBI:29917"/>
        <dbReference type="ChEBI" id="CHEBI:35235"/>
        <dbReference type="ChEBI" id="CHEBI:57972"/>
        <dbReference type="ChEBI" id="CHEBI:64428"/>
        <dbReference type="EC" id="2.8.1.7"/>
    </reaction>
</comment>
<comment type="similarity">
    <text evidence="2">Belongs to the class-V pyridoxal-phosphate-dependent aminotransferase family. NifS/IscS subfamily.</text>
</comment>
<keyword evidence="8" id="KW-0411">Iron-sulfur</keyword>
<evidence type="ECO:0000256" key="9">
    <source>
        <dbReference type="ARBA" id="ARBA00050776"/>
    </source>
</evidence>
<evidence type="ECO:0000256" key="5">
    <source>
        <dbReference type="ARBA" id="ARBA00022723"/>
    </source>
</evidence>
<evidence type="ECO:0000256" key="7">
    <source>
        <dbReference type="ARBA" id="ARBA00023004"/>
    </source>
</evidence>
<dbReference type="Gene3D" id="3.90.1150.10">
    <property type="entry name" value="Aspartate Aminotransferase, domain 1"/>
    <property type="match status" value="1"/>
</dbReference>
<dbReference type="Proteomes" id="UP000635726">
    <property type="component" value="Unassembled WGS sequence"/>
</dbReference>
<dbReference type="AlphaFoldDB" id="A0A917PRX3"/>
<evidence type="ECO:0000256" key="4">
    <source>
        <dbReference type="ARBA" id="ARBA00022679"/>
    </source>
</evidence>
<dbReference type="SUPFAM" id="SSF53383">
    <property type="entry name" value="PLP-dependent transferases"/>
    <property type="match status" value="1"/>
</dbReference>
<proteinExistence type="inferred from homology"/>
<dbReference type="GO" id="GO:0031071">
    <property type="term" value="F:cysteine desulfurase activity"/>
    <property type="evidence" value="ECO:0007669"/>
    <property type="project" value="UniProtKB-EC"/>
</dbReference>
<dbReference type="InterPro" id="IPR015424">
    <property type="entry name" value="PyrdxlP-dep_Trfase"/>
</dbReference>
<keyword evidence="5" id="KW-0479">Metal-binding</keyword>
<evidence type="ECO:0000256" key="8">
    <source>
        <dbReference type="ARBA" id="ARBA00023014"/>
    </source>
</evidence>
<dbReference type="GO" id="GO:0051536">
    <property type="term" value="F:iron-sulfur cluster binding"/>
    <property type="evidence" value="ECO:0007669"/>
    <property type="project" value="UniProtKB-KW"/>
</dbReference>
<comment type="caution">
    <text evidence="12">The sequence shown here is derived from an EMBL/GenBank/DDBJ whole genome shotgun (WGS) entry which is preliminary data.</text>
</comment>
<evidence type="ECO:0000313" key="12">
    <source>
        <dbReference type="EMBL" id="GGJ88751.1"/>
    </source>
</evidence>
<dbReference type="PANTHER" id="PTHR11601:SF34">
    <property type="entry name" value="CYSTEINE DESULFURASE"/>
    <property type="match status" value="1"/>
</dbReference>
<keyword evidence="4" id="KW-0808">Transferase</keyword>
<reference evidence="12" key="1">
    <citation type="journal article" date="2014" name="Int. J. Syst. Evol. Microbiol.">
        <title>Complete genome sequence of Corynebacterium casei LMG S-19264T (=DSM 44701T), isolated from a smear-ripened cheese.</title>
        <authorList>
            <consortium name="US DOE Joint Genome Institute (JGI-PGF)"/>
            <person name="Walter F."/>
            <person name="Albersmeier A."/>
            <person name="Kalinowski J."/>
            <person name="Ruckert C."/>
        </authorList>
    </citation>
    <scope>NUCLEOTIDE SEQUENCE</scope>
    <source>
        <strain evidence="12">JCM 14371</strain>
    </source>
</reference>
<evidence type="ECO:0000256" key="10">
    <source>
        <dbReference type="RuleBase" id="RU004504"/>
    </source>
</evidence>
<evidence type="ECO:0000256" key="3">
    <source>
        <dbReference type="ARBA" id="ARBA00012239"/>
    </source>
</evidence>
<dbReference type="PIRSF" id="PIRSF005572">
    <property type="entry name" value="NifS"/>
    <property type="match status" value="1"/>
</dbReference>